<dbReference type="SUPFAM" id="SSF55811">
    <property type="entry name" value="Nudix"/>
    <property type="match status" value="1"/>
</dbReference>
<dbReference type="EMBL" id="JAVDQG010000003">
    <property type="protein sequence ID" value="MDR6225641.1"/>
    <property type="molecule type" value="Genomic_DNA"/>
</dbReference>
<keyword evidence="3" id="KW-0479">Metal-binding</keyword>
<protein>
    <submittedName>
        <fullName evidence="9">8-oxo-dGTP diphosphatase</fullName>
        <ecNumber evidence="9">3.6.1.55</ecNumber>
    </submittedName>
</protein>
<keyword evidence="4 6" id="KW-0378">Hydrolase</keyword>
<comment type="similarity">
    <text evidence="2 6">Belongs to the Nudix hydrolase family.</text>
</comment>
<dbReference type="PROSITE" id="PS51462">
    <property type="entry name" value="NUDIX"/>
    <property type="match status" value="1"/>
</dbReference>
<dbReference type="InterPro" id="IPR020476">
    <property type="entry name" value="Nudix_hydrolase"/>
</dbReference>
<keyword evidence="5" id="KW-0460">Magnesium</keyword>
<reference evidence="9 10" key="1">
    <citation type="submission" date="2023-07" db="EMBL/GenBank/DDBJ databases">
        <title>Genomic Encyclopedia of Type Strains, Phase IV (KMG-IV): sequencing the most valuable type-strain genomes for metagenomic binning, comparative biology and taxonomic classification.</title>
        <authorList>
            <person name="Goeker M."/>
        </authorList>
    </citation>
    <scope>NUCLEOTIDE SEQUENCE [LARGE SCALE GENOMIC DNA]</scope>
    <source>
        <strain evidence="9 10">DSM 45903</strain>
    </source>
</reference>
<dbReference type="Gene3D" id="3.90.79.10">
    <property type="entry name" value="Nucleoside Triphosphate Pyrophosphohydrolase"/>
    <property type="match status" value="1"/>
</dbReference>
<dbReference type="PRINTS" id="PR00502">
    <property type="entry name" value="NUDIXFAMILY"/>
</dbReference>
<dbReference type="EC" id="3.6.1.55" evidence="9"/>
<gene>
    <name evidence="9" type="ORF">JOE21_001639</name>
</gene>
<dbReference type="InterPro" id="IPR015797">
    <property type="entry name" value="NUDIX_hydrolase-like_dom_sf"/>
</dbReference>
<dbReference type="InterPro" id="IPR000086">
    <property type="entry name" value="NUDIX_hydrolase_dom"/>
</dbReference>
<evidence type="ECO:0000256" key="5">
    <source>
        <dbReference type="ARBA" id="ARBA00022842"/>
    </source>
</evidence>
<organism evidence="9 10">
    <name type="scientific">Desmospora profundinema</name>
    <dbReference type="NCBI Taxonomy" id="1571184"/>
    <lineage>
        <taxon>Bacteria</taxon>
        <taxon>Bacillati</taxon>
        <taxon>Bacillota</taxon>
        <taxon>Bacilli</taxon>
        <taxon>Bacillales</taxon>
        <taxon>Thermoactinomycetaceae</taxon>
        <taxon>Desmospora</taxon>
    </lineage>
</organism>
<dbReference type="PROSITE" id="PS00893">
    <property type="entry name" value="NUDIX_BOX"/>
    <property type="match status" value="1"/>
</dbReference>
<feature type="region of interest" description="Disordered" evidence="7">
    <location>
        <begin position="151"/>
        <end position="174"/>
    </location>
</feature>
<evidence type="ECO:0000313" key="10">
    <source>
        <dbReference type="Proteomes" id="UP001185012"/>
    </source>
</evidence>
<evidence type="ECO:0000256" key="3">
    <source>
        <dbReference type="ARBA" id="ARBA00022723"/>
    </source>
</evidence>
<dbReference type="CDD" id="cd18886">
    <property type="entry name" value="NUDIX_MutT_Nudt1"/>
    <property type="match status" value="1"/>
</dbReference>
<evidence type="ECO:0000256" key="7">
    <source>
        <dbReference type="SAM" id="MobiDB-lite"/>
    </source>
</evidence>
<evidence type="ECO:0000256" key="1">
    <source>
        <dbReference type="ARBA" id="ARBA00001946"/>
    </source>
</evidence>
<dbReference type="PANTHER" id="PTHR43758">
    <property type="entry name" value="7,8-DIHYDRO-8-OXOGUANINE TRIPHOSPHATASE"/>
    <property type="match status" value="1"/>
</dbReference>
<proteinExistence type="inferred from homology"/>
<sequence length="174" mass="19889">MQRVANCLLTVQGQILMLKKPRRGWWVAPGGKMEEKETVRETVLREFQEETGLVLDDPRLRGVFTMVMEEDECIFQEWMMFVFQADHFSGQLLETSAEGQLAWHPIPACTHLPMSPMDRLIIQQLLQNGEVVDGRFVYDREERLLSHQLSGAGSRGLPTVDPDTGVGYSRNELI</sequence>
<evidence type="ECO:0000256" key="6">
    <source>
        <dbReference type="RuleBase" id="RU003476"/>
    </source>
</evidence>
<evidence type="ECO:0000259" key="8">
    <source>
        <dbReference type="PROSITE" id="PS51462"/>
    </source>
</evidence>
<comment type="caution">
    <text evidence="9">The sequence shown here is derived from an EMBL/GenBank/DDBJ whole genome shotgun (WGS) entry which is preliminary data.</text>
</comment>
<evidence type="ECO:0000256" key="2">
    <source>
        <dbReference type="ARBA" id="ARBA00005582"/>
    </source>
</evidence>
<evidence type="ECO:0000313" key="9">
    <source>
        <dbReference type="EMBL" id="MDR6225641.1"/>
    </source>
</evidence>
<name>A0ABU1ILI3_9BACL</name>
<dbReference type="Pfam" id="PF00293">
    <property type="entry name" value="NUDIX"/>
    <property type="match status" value="1"/>
</dbReference>
<evidence type="ECO:0000256" key="4">
    <source>
        <dbReference type="ARBA" id="ARBA00022801"/>
    </source>
</evidence>
<feature type="domain" description="Nudix hydrolase" evidence="8">
    <location>
        <begin position="1"/>
        <end position="127"/>
    </location>
</feature>
<dbReference type="GO" id="GO:0035539">
    <property type="term" value="F:8-oxo-7,8-dihydrodeoxyguanosine triphosphate pyrophosphatase activity"/>
    <property type="evidence" value="ECO:0007669"/>
    <property type="project" value="UniProtKB-EC"/>
</dbReference>
<keyword evidence="10" id="KW-1185">Reference proteome</keyword>
<dbReference type="PANTHER" id="PTHR43758:SF2">
    <property type="entry name" value="OXIDIZED PURINE NUCLEOSIDE TRIPHOSPHATE HYDROLASE"/>
    <property type="match status" value="1"/>
</dbReference>
<dbReference type="InterPro" id="IPR020084">
    <property type="entry name" value="NUDIX_hydrolase_CS"/>
</dbReference>
<accession>A0ABU1ILI3</accession>
<dbReference type="RefSeq" id="WP_309864589.1">
    <property type="nucleotide sequence ID" value="NZ_JAVDQG010000003.1"/>
</dbReference>
<dbReference type="Proteomes" id="UP001185012">
    <property type="component" value="Unassembled WGS sequence"/>
</dbReference>
<comment type="cofactor">
    <cofactor evidence="1">
        <name>Mg(2+)</name>
        <dbReference type="ChEBI" id="CHEBI:18420"/>
    </cofactor>
</comment>